<dbReference type="PRINTS" id="PR00385">
    <property type="entry name" value="P450"/>
</dbReference>
<evidence type="ECO:0000256" key="9">
    <source>
        <dbReference type="ARBA" id="ARBA00023002"/>
    </source>
</evidence>
<keyword evidence="7 13" id="KW-0479">Metal-binding</keyword>
<dbReference type="PANTHER" id="PTHR24305">
    <property type="entry name" value="CYTOCHROME P450"/>
    <property type="match status" value="1"/>
</dbReference>
<evidence type="ECO:0000256" key="12">
    <source>
        <dbReference type="ARBA" id="ARBA00023136"/>
    </source>
</evidence>
<keyword evidence="8" id="KW-1133">Transmembrane helix</keyword>
<evidence type="ECO:0000256" key="3">
    <source>
        <dbReference type="ARBA" id="ARBA00004721"/>
    </source>
</evidence>
<dbReference type="EMBL" id="JBBXMP010000996">
    <property type="protein sequence ID" value="KAL0056748.1"/>
    <property type="molecule type" value="Genomic_DNA"/>
</dbReference>
<gene>
    <name evidence="14" type="ORF">AAF712_016642</name>
</gene>
<keyword evidence="6" id="KW-0812">Transmembrane</keyword>
<keyword evidence="9 13" id="KW-0560">Oxidoreductase</keyword>
<comment type="caution">
    <text evidence="14">The sequence shown here is derived from an EMBL/GenBank/DDBJ whole genome shotgun (WGS) entry which is preliminary data.</text>
</comment>
<keyword evidence="15" id="KW-1185">Reference proteome</keyword>
<comment type="pathway">
    <text evidence="3">Secondary metabolite biosynthesis; terpenoid biosynthesis.</text>
</comment>
<keyword evidence="10 13" id="KW-0408">Iron</keyword>
<protein>
    <recommendedName>
        <fullName evidence="16">Cytochrome P450</fullName>
    </recommendedName>
</protein>
<dbReference type="PRINTS" id="PR00463">
    <property type="entry name" value="EP450I"/>
</dbReference>
<evidence type="ECO:0000256" key="7">
    <source>
        <dbReference type="ARBA" id="ARBA00022723"/>
    </source>
</evidence>
<evidence type="ECO:0008006" key="16">
    <source>
        <dbReference type="Google" id="ProtNLM"/>
    </source>
</evidence>
<dbReference type="Pfam" id="PF00067">
    <property type="entry name" value="p450"/>
    <property type="match status" value="1"/>
</dbReference>
<dbReference type="PANTHER" id="PTHR24305:SF166">
    <property type="entry name" value="CYTOCHROME P450 12A4, MITOCHONDRIAL-RELATED"/>
    <property type="match status" value="1"/>
</dbReference>
<comment type="subcellular location">
    <subcellularLocation>
        <location evidence="2">Membrane</location>
    </subcellularLocation>
</comment>
<reference evidence="14 15" key="1">
    <citation type="submission" date="2024-05" db="EMBL/GenBank/DDBJ databases">
        <title>A draft genome resource for the thread blight pathogen Marasmius tenuissimus strain MS-2.</title>
        <authorList>
            <person name="Yulfo-Soto G.E."/>
            <person name="Baruah I.K."/>
            <person name="Amoako-Attah I."/>
            <person name="Bukari Y."/>
            <person name="Meinhardt L.W."/>
            <person name="Bailey B.A."/>
            <person name="Cohen S.P."/>
        </authorList>
    </citation>
    <scope>NUCLEOTIDE SEQUENCE [LARGE SCALE GENOMIC DNA]</scope>
    <source>
        <strain evidence="14 15">MS-2</strain>
    </source>
</reference>
<dbReference type="InterPro" id="IPR002401">
    <property type="entry name" value="Cyt_P450_E_grp-I"/>
</dbReference>
<evidence type="ECO:0000313" key="14">
    <source>
        <dbReference type="EMBL" id="KAL0056748.1"/>
    </source>
</evidence>
<accession>A0ABR2Z7H5</accession>
<dbReference type="InterPro" id="IPR050121">
    <property type="entry name" value="Cytochrome_P450_monoxygenase"/>
</dbReference>
<evidence type="ECO:0000256" key="11">
    <source>
        <dbReference type="ARBA" id="ARBA00023033"/>
    </source>
</evidence>
<keyword evidence="12" id="KW-0472">Membrane</keyword>
<evidence type="ECO:0000256" key="1">
    <source>
        <dbReference type="ARBA" id="ARBA00001971"/>
    </source>
</evidence>
<name>A0ABR2Z7H5_9AGAR</name>
<evidence type="ECO:0000256" key="5">
    <source>
        <dbReference type="ARBA" id="ARBA00022617"/>
    </source>
</evidence>
<comment type="cofactor">
    <cofactor evidence="1">
        <name>heme</name>
        <dbReference type="ChEBI" id="CHEBI:30413"/>
    </cofactor>
</comment>
<dbReference type="InterPro" id="IPR001128">
    <property type="entry name" value="Cyt_P450"/>
</dbReference>
<evidence type="ECO:0000256" key="10">
    <source>
        <dbReference type="ARBA" id="ARBA00023004"/>
    </source>
</evidence>
<evidence type="ECO:0000256" key="4">
    <source>
        <dbReference type="ARBA" id="ARBA00010617"/>
    </source>
</evidence>
<evidence type="ECO:0000256" key="8">
    <source>
        <dbReference type="ARBA" id="ARBA00022989"/>
    </source>
</evidence>
<dbReference type="InterPro" id="IPR036396">
    <property type="entry name" value="Cyt_P450_sf"/>
</dbReference>
<organism evidence="14 15">
    <name type="scientific">Marasmius tenuissimus</name>
    <dbReference type="NCBI Taxonomy" id="585030"/>
    <lineage>
        <taxon>Eukaryota</taxon>
        <taxon>Fungi</taxon>
        <taxon>Dikarya</taxon>
        <taxon>Basidiomycota</taxon>
        <taxon>Agaricomycotina</taxon>
        <taxon>Agaricomycetes</taxon>
        <taxon>Agaricomycetidae</taxon>
        <taxon>Agaricales</taxon>
        <taxon>Marasmiineae</taxon>
        <taxon>Marasmiaceae</taxon>
        <taxon>Marasmius</taxon>
    </lineage>
</organism>
<dbReference type="PROSITE" id="PS00086">
    <property type="entry name" value="CYTOCHROME_P450"/>
    <property type="match status" value="1"/>
</dbReference>
<evidence type="ECO:0000313" key="15">
    <source>
        <dbReference type="Proteomes" id="UP001437256"/>
    </source>
</evidence>
<sequence>MLDDPRALQHVLHKSAYRYKKPGDIEHLFTKAFGTGIFSANGETHQRQRKVLNPAFSAGQIKPFSQLFYLSAKSLVLKWREEIENGATVLDAVPWLRDMALEALGDTMLEYDFSGTHGEQKSELRDIIRDLFIDTRSPGKYQLLRSVLYRFTPRAFMSILEFRKTNEDKRFAHWVTRSRAVSQDLVKNKAENGGDGEKGNDFLSVVARSLEAEDPRKVLNPVEALSQMTTIIFVGHETTAITMNWVLYELSRNPKDQERLFQEIKEVRERNGNDREFSAKDLEGMVYLNAAIRETLRLHPIVVELVREAEVDDVIPLELSVVDASGSVLREIPVTKGQRVLANVYNYNRIKEVWGEDAAEWRPERFSNAKPTTLGIFGNLLTFGAGVRACIGWRFAVLEIQNVVVALVESFTFELQEGIGIDQVRLSVASPLVKGGWNAGARLPLKVALRQA</sequence>
<keyword evidence="5 13" id="KW-0349">Heme</keyword>
<dbReference type="Proteomes" id="UP001437256">
    <property type="component" value="Unassembled WGS sequence"/>
</dbReference>
<dbReference type="Gene3D" id="1.10.630.10">
    <property type="entry name" value="Cytochrome P450"/>
    <property type="match status" value="1"/>
</dbReference>
<evidence type="ECO:0000256" key="13">
    <source>
        <dbReference type="RuleBase" id="RU000461"/>
    </source>
</evidence>
<comment type="similarity">
    <text evidence="4 13">Belongs to the cytochrome P450 family.</text>
</comment>
<evidence type="ECO:0000256" key="2">
    <source>
        <dbReference type="ARBA" id="ARBA00004370"/>
    </source>
</evidence>
<keyword evidence="11 13" id="KW-0503">Monooxygenase</keyword>
<dbReference type="InterPro" id="IPR017972">
    <property type="entry name" value="Cyt_P450_CS"/>
</dbReference>
<proteinExistence type="inferred from homology"/>
<evidence type="ECO:0000256" key="6">
    <source>
        <dbReference type="ARBA" id="ARBA00022692"/>
    </source>
</evidence>
<dbReference type="SUPFAM" id="SSF48264">
    <property type="entry name" value="Cytochrome P450"/>
    <property type="match status" value="1"/>
</dbReference>